<evidence type="ECO:0000313" key="3">
    <source>
        <dbReference type="Proteomes" id="UP001498421"/>
    </source>
</evidence>
<feature type="compositionally biased region" description="Basic and acidic residues" evidence="1">
    <location>
        <begin position="40"/>
        <end position="61"/>
    </location>
</feature>
<sequence>MSLSTTAKSQSIISDQSNSKVFRRVLEHKQEPLLLPPPYPRKERGTMDEKTKEDLRRKEDIRRMTEALTDQATIDQLSKTGMMARNKREELQAMIKRNSYNREEEMKKEQQIKEDEQIKDKDGDGDGDGKDAKGGNGEEDNPGDGQGGEKQD</sequence>
<gene>
    <name evidence="2" type="ORF">QQZ08_010024</name>
</gene>
<keyword evidence="3" id="KW-1185">Reference proteome</keyword>
<feature type="region of interest" description="Disordered" evidence="1">
    <location>
        <begin position="27"/>
        <end position="61"/>
    </location>
</feature>
<proteinExistence type="predicted"/>
<accession>A0ABR1HKQ4</accession>
<feature type="compositionally biased region" description="Basic and acidic residues" evidence="1">
    <location>
        <begin position="100"/>
        <end position="133"/>
    </location>
</feature>
<comment type="caution">
    <text evidence="2">The sequence shown here is derived from an EMBL/GenBank/DDBJ whole genome shotgun (WGS) entry which is preliminary data.</text>
</comment>
<reference evidence="2 3" key="1">
    <citation type="journal article" date="2025" name="Microbiol. Resour. Announc.">
        <title>Draft genome sequences for Neonectria magnoliae and Neonectria punicea, canker pathogens of Liriodendron tulipifera and Acer saccharum in West Virginia.</title>
        <authorList>
            <person name="Petronek H.M."/>
            <person name="Kasson M.T."/>
            <person name="Metheny A.M."/>
            <person name="Stauder C.M."/>
            <person name="Lovett B."/>
            <person name="Lynch S.C."/>
            <person name="Garnas J.R."/>
            <person name="Kasson L.R."/>
            <person name="Stajich J.E."/>
        </authorList>
    </citation>
    <scope>NUCLEOTIDE SEQUENCE [LARGE SCALE GENOMIC DNA]</scope>
    <source>
        <strain evidence="2 3">NRRL 64651</strain>
    </source>
</reference>
<dbReference type="Proteomes" id="UP001498421">
    <property type="component" value="Unassembled WGS sequence"/>
</dbReference>
<protein>
    <submittedName>
        <fullName evidence="2">Uncharacterized protein</fullName>
    </submittedName>
</protein>
<evidence type="ECO:0000313" key="2">
    <source>
        <dbReference type="EMBL" id="KAK7421308.1"/>
    </source>
</evidence>
<evidence type="ECO:0000256" key="1">
    <source>
        <dbReference type="SAM" id="MobiDB-lite"/>
    </source>
</evidence>
<dbReference type="EMBL" id="JAZAVK010000122">
    <property type="protein sequence ID" value="KAK7421308.1"/>
    <property type="molecule type" value="Genomic_DNA"/>
</dbReference>
<organism evidence="2 3">
    <name type="scientific">Neonectria magnoliae</name>
    <dbReference type="NCBI Taxonomy" id="2732573"/>
    <lineage>
        <taxon>Eukaryota</taxon>
        <taxon>Fungi</taxon>
        <taxon>Dikarya</taxon>
        <taxon>Ascomycota</taxon>
        <taxon>Pezizomycotina</taxon>
        <taxon>Sordariomycetes</taxon>
        <taxon>Hypocreomycetidae</taxon>
        <taxon>Hypocreales</taxon>
        <taxon>Nectriaceae</taxon>
        <taxon>Neonectria</taxon>
    </lineage>
</organism>
<name>A0ABR1HKQ4_9HYPO</name>
<feature type="region of interest" description="Disordered" evidence="1">
    <location>
        <begin position="77"/>
        <end position="152"/>
    </location>
</feature>